<dbReference type="SMART" id="SM00421">
    <property type="entry name" value="HTH_LUXR"/>
    <property type="match status" value="1"/>
</dbReference>
<keyword evidence="7" id="KW-1185">Reference proteome</keyword>
<evidence type="ECO:0000256" key="2">
    <source>
        <dbReference type="ARBA" id="ARBA00023125"/>
    </source>
</evidence>
<dbReference type="CDD" id="cd17535">
    <property type="entry name" value="REC_NarL-like"/>
    <property type="match status" value="1"/>
</dbReference>
<organism evidence="6 7">
    <name type="scientific">Haloechinothrix salitolerans</name>
    <dbReference type="NCBI Taxonomy" id="926830"/>
    <lineage>
        <taxon>Bacteria</taxon>
        <taxon>Bacillati</taxon>
        <taxon>Actinomycetota</taxon>
        <taxon>Actinomycetes</taxon>
        <taxon>Pseudonocardiales</taxon>
        <taxon>Pseudonocardiaceae</taxon>
        <taxon>Haloechinothrix</taxon>
    </lineage>
</organism>
<evidence type="ECO:0000256" key="1">
    <source>
        <dbReference type="ARBA" id="ARBA00022553"/>
    </source>
</evidence>
<evidence type="ECO:0000259" key="5">
    <source>
        <dbReference type="PROSITE" id="PS50110"/>
    </source>
</evidence>
<feature type="domain" description="HTH luxR-type" evidence="4">
    <location>
        <begin position="140"/>
        <end position="205"/>
    </location>
</feature>
<gene>
    <name evidence="6" type="ORF">ACFQGD_19210</name>
</gene>
<dbReference type="PANTHER" id="PTHR43214">
    <property type="entry name" value="TWO-COMPONENT RESPONSE REGULATOR"/>
    <property type="match status" value="1"/>
</dbReference>
<evidence type="ECO:0000259" key="4">
    <source>
        <dbReference type="PROSITE" id="PS50043"/>
    </source>
</evidence>
<protein>
    <submittedName>
        <fullName evidence="6">Response regulator</fullName>
    </submittedName>
</protein>
<dbReference type="PROSITE" id="PS50043">
    <property type="entry name" value="HTH_LUXR_2"/>
    <property type="match status" value="1"/>
</dbReference>
<dbReference type="SMART" id="SM00448">
    <property type="entry name" value="REC"/>
    <property type="match status" value="1"/>
</dbReference>
<dbReference type="PRINTS" id="PR00038">
    <property type="entry name" value="HTHLUXR"/>
</dbReference>
<keyword evidence="1 3" id="KW-0597">Phosphoprotein</keyword>
<name>A0ABW2C1U2_9PSEU</name>
<dbReference type="Pfam" id="PF00196">
    <property type="entry name" value="GerE"/>
    <property type="match status" value="1"/>
</dbReference>
<dbReference type="InterPro" id="IPR001789">
    <property type="entry name" value="Sig_transdc_resp-reg_receiver"/>
</dbReference>
<dbReference type="CDD" id="cd06170">
    <property type="entry name" value="LuxR_C_like"/>
    <property type="match status" value="1"/>
</dbReference>
<dbReference type="RefSeq" id="WP_345390004.1">
    <property type="nucleotide sequence ID" value="NZ_BAABLA010000003.1"/>
</dbReference>
<evidence type="ECO:0000256" key="3">
    <source>
        <dbReference type="PROSITE-ProRule" id="PRU00169"/>
    </source>
</evidence>
<dbReference type="InterPro" id="IPR058245">
    <property type="entry name" value="NreC/VraR/RcsB-like_REC"/>
</dbReference>
<proteinExistence type="predicted"/>
<dbReference type="InterPro" id="IPR000792">
    <property type="entry name" value="Tscrpt_reg_LuxR_C"/>
</dbReference>
<dbReference type="Gene3D" id="3.40.50.2300">
    <property type="match status" value="1"/>
</dbReference>
<dbReference type="Proteomes" id="UP001596337">
    <property type="component" value="Unassembled WGS sequence"/>
</dbReference>
<accession>A0ABW2C1U2</accession>
<feature type="modified residue" description="4-aspartylphosphate" evidence="3">
    <location>
        <position position="55"/>
    </location>
</feature>
<dbReference type="SUPFAM" id="SSF52172">
    <property type="entry name" value="CheY-like"/>
    <property type="match status" value="1"/>
</dbReference>
<sequence>MPARVAVVDGHTLTRFGLTGLLSGQEDLEVVAEADSIEQARRVIAATAPDVVTVDAALPDGDGLALARELRDRYAELGIVVLTSNGEDDVLFRALENGASAFVAKTAPTHEVLSAIRHAAVAASSFTATGLADALTRKQDAQARYTLSPREAEVLRLLGNGLSIPAIARELYLSPSTAKTYVARIYDKLGASNRAQAIMNALATGLIRHDTAARTAS</sequence>
<dbReference type="InterPro" id="IPR039420">
    <property type="entry name" value="WalR-like"/>
</dbReference>
<keyword evidence="2" id="KW-0238">DNA-binding</keyword>
<dbReference type="SUPFAM" id="SSF46894">
    <property type="entry name" value="C-terminal effector domain of the bipartite response regulators"/>
    <property type="match status" value="1"/>
</dbReference>
<dbReference type="InterPro" id="IPR011006">
    <property type="entry name" value="CheY-like_superfamily"/>
</dbReference>
<dbReference type="InterPro" id="IPR016032">
    <property type="entry name" value="Sig_transdc_resp-reg_C-effctor"/>
</dbReference>
<evidence type="ECO:0000313" key="7">
    <source>
        <dbReference type="Proteomes" id="UP001596337"/>
    </source>
</evidence>
<feature type="domain" description="Response regulatory" evidence="5">
    <location>
        <begin position="4"/>
        <end position="120"/>
    </location>
</feature>
<dbReference type="Pfam" id="PF00072">
    <property type="entry name" value="Response_reg"/>
    <property type="match status" value="1"/>
</dbReference>
<evidence type="ECO:0000313" key="6">
    <source>
        <dbReference type="EMBL" id="MFC6869275.1"/>
    </source>
</evidence>
<dbReference type="EMBL" id="JBHSXX010000001">
    <property type="protein sequence ID" value="MFC6869275.1"/>
    <property type="molecule type" value="Genomic_DNA"/>
</dbReference>
<comment type="caution">
    <text evidence="6">The sequence shown here is derived from an EMBL/GenBank/DDBJ whole genome shotgun (WGS) entry which is preliminary data.</text>
</comment>
<reference evidence="7" key="1">
    <citation type="journal article" date="2019" name="Int. J. Syst. Evol. Microbiol.">
        <title>The Global Catalogue of Microorganisms (GCM) 10K type strain sequencing project: providing services to taxonomists for standard genome sequencing and annotation.</title>
        <authorList>
            <consortium name="The Broad Institute Genomics Platform"/>
            <consortium name="The Broad Institute Genome Sequencing Center for Infectious Disease"/>
            <person name="Wu L."/>
            <person name="Ma J."/>
        </authorList>
    </citation>
    <scope>NUCLEOTIDE SEQUENCE [LARGE SCALE GENOMIC DNA]</scope>
    <source>
        <strain evidence="7">KCTC 32255</strain>
    </source>
</reference>
<dbReference type="PROSITE" id="PS50110">
    <property type="entry name" value="RESPONSE_REGULATORY"/>
    <property type="match status" value="1"/>
</dbReference>